<evidence type="ECO:0000256" key="5">
    <source>
        <dbReference type="ARBA" id="ARBA00022692"/>
    </source>
</evidence>
<evidence type="ECO:0000313" key="15">
    <source>
        <dbReference type="Proteomes" id="UP000002279"/>
    </source>
</evidence>
<dbReference type="FunFam" id="2.60.40.10:FF:000014">
    <property type="entry name" value="H-2 class I histocompatibility antigen, alpha chain"/>
    <property type="match status" value="1"/>
</dbReference>
<dbReference type="SUPFAM" id="SSF48726">
    <property type="entry name" value="Immunoglobulin"/>
    <property type="match status" value="1"/>
</dbReference>
<dbReference type="GO" id="GO:0002486">
    <property type="term" value="P:antigen processing and presentation of endogenous peptide antigen via MHC class I via ER pathway, TAP-independent"/>
    <property type="evidence" value="ECO:0000318"/>
    <property type="project" value="GO_Central"/>
</dbReference>
<dbReference type="InterPro" id="IPR013783">
    <property type="entry name" value="Ig-like_fold"/>
</dbReference>
<evidence type="ECO:0000256" key="9">
    <source>
        <dbReference type="ARBA" id="ARBA00023180"/>
    </source>
</evidence>
<feature type="chain" id="PRO_5026335134" description="Ig-like domain-containing protein" evidence="12">
    <location>
        <begin position="17"/>
        <end position="469"/>
    </location>
</feature>
<dbReference type="Ensembl" id="ENSOANT00000062523.1">
    <property type="protein sequence ID" value="ENSOANP00000049233.1"/>
    <property type="gene ID" value="ENSOANG00000003398.3"/>
</dbReference>
<comment type="subcellular location">
    <subcellularLocation>
        <location evidence="2">Membrane</location>
        <topology evidence="2">Single-pass type I membrane protein</topology>
    </subcellularLocation>
</comment>
<dbReference type="InParanoid" id="A0A6I8P8S3"/>
<dbReference type="Gene3D" id="2.60.40.10">
    <property type="entry name" value="Immunoglobulins"/>
    <property type="match status" value="1"/>
</dbReference>
<dbReference type="InterPro" id="IPR050208">
    <property type="entry name" value="MHC_class-I_related"/>
</dbReference>
<comment type="similarity">
    <text evidence="3 10">Belongs to the MHC class I family.</text>
</comment>
<feature type="compositionally biased region" description="Gly residues" evidence="11">
    <location>
        <begin position="401"/>
        <end position="412"/>
    </location>
</feature>
<dbReference type="PROSITE" id="PS50835">
    <property type="entry name" value="IG_LIKE"/>
    <property type="match status" value="1"/>
</dbReference>
<proteinExistence type="inferred from homology"/>
<evidence type="ECO:0000256" key="7">
    <source>
        <dbReference type="ARBA" id="ARBA00022989"/>
    </source>
</evidence>
<keyword evidence="5" id="KW-0812">Transmembrane</keyword>
<dbReference type="GO" id="GO:0002476">
    <property type="term" value="P:antigen processing and presentation of endogenous peptide antigen via MHC class Ib"/>
    <property type="evidence" value="ECO:0000318"/>
    <property type="project" value="GO_Central"/>
</dbReference>
<keyword evidence="6" id="KW-0391">Immunity</keyword>
<dbReference type="Bgee" id="ENSOANG00000003398">
    <property type="expression patterns" value="Expressed in fibroblast and 7 other cell types or tissues"/>
</dbReference>
<keyword evidence="9" id="KW-0325">Glycoprotein</keyword>
<evidence type="ECO:0000256" key="3">
    <source>
        <dbReference type="ARBA" id="ARBA00006909"/>
    </source>
</evidence>
<dbReference type="Proteomes" id="UP000002279">
    <property type="component" value="Chromosome X3"/>
</dbReference>
<dbReference type="GO" id="GO:0042612">
    <property type="term" value="C:MHC class I protein complex"/>
    <property type="evidence" value="ECO:0007669"/>
    <property type="project" value="UniProtKB-KW"/>
</dbReference>
<dbReference type="GeneTree" id="ENSGT01120000271826"/>
<dbReference type="InterPro" id="IPR001039">
    <property type="entry name" value="MHC_I_a_a1/a2"/>
</dbReference>
<evidence type="ECO:0000256" key="10">
    <source>
        <dbReference type="RuleBase" id="RU004439"/>
    </source>
</evidence>
<dbReference type="PANTHER" id="PTHR16675:SF251">
    <property type="entry name" value="HLA CLASS I HISTOCOMPATIBILITY ANTIGEN, C ALPHA CHAIN"/>
    <property type="match status" value="1"/>
</dbReference>
<name>A0A6I8P8S3_ORNAN</name>
<dbReference type="PRINTS" id="PR01638">
    <property type="entry name" value="MHCCLASSI"/>
</dbReference>
<dbReference type="InterPro" id="IPR007110">
    <property type="entry name" value="Ig-like_dom"/>
</dbReference>
<feature type="signal peptide" evidence="12">
    <location>
        <begin position="1"/>
        <end position="16"/>
    </location>
</feature>
<keyword evidence="7" id="KW-1133">Transmembrane helix</keyword>
<keyword evidence="15" id="KW-1185">Reference proteome</keyword>
<dbReference type="Pfam" id="PF07654">
    <property type="entry name" value="C1-set"/>
    <property type="match status" value="1"/>
</dbReference>
<feature type="region of interest" description="Disordered" evidence="11">
    <location>
        <begin position="393"/>
        <end position="412"/>
    </location>
</feature>
<accession>A0A6I8P8S3</accession>
<dbReference type="InterPro" id="IPR003597">
    <property type="entry name" value="Ig_C1-set"/>
</dbReference>
<dbReference type="InterPro" id="IPR037055">
    <property type="entry name" value="MHC_I-like_Ag-recog_sf"/>
</dbReference>
<reference evidence="14" key="3">
    <citation type="submission" date="2025-09" db="UniProtKB">
        <authorList>
            <consortium name="Ensembl"/>
        </authorList>
    </citation>
    <scope>IDENTIFICATION</scope>
    <source>
        <strain evidence="14">Glennie</strain>
    </source>
</reference>
<organism evidence="14 15">
    <name type="scientific">Ornithorhynchus anatinus</name>
    <name type="common">Duckbill platypus</name>
    <dbReference type="NCBI Taxonomy" id="9258"/>
    <lineage>
        <taxon>Eukaryota</taxon>
        <taxon>Metazoa</taxon>
        <taxon>Chordata</taxon>
        <taxon>Craniata</taxon>
        <taxon>Vertebrata</taxon>
        <taxon>Euteleostomi</taxon>
        <taxon>Mammalia</taxon>
        <taxon>Monotremata</taxon>
        <taxon>Ornithorhynchidae</taxon>
        <taxon>Ornithorhynchus</taxon>
    </lineage>
</organism>
<sequence length="469" mass="52624">MPSLLLLLFSLPHCLEQCLTHGKRLRNNHHDDYQCRGGGGKEESLCVCVCVCVRVGYLEQGSHSLRYFTTGVSRPGPGVSEFTSVGYVDDVQFVRFDGDGRRGRAEPRTPWIRDNEGREYWDQETEIFRSGAQNFHVGLQNIMGYYNQSEESECGSWARGSHTVQGLYGCQLREDNTPGEGFMQFGYDGRDYIALDKATLSWTVADAGALNTKSKWEADGTIAERYKAYLEDECIEWLRRYMGFGGPCLTRADPPKVDVIRHPGPDGEDVSLRCRAFGFYPADIKFMWRREGEDVSLQMELVDTRPSGDGNFQKWASVSVPRGEELKYVCVVEHEGLAQPLAVKWAPRPLLSIALSTGPPPASSHFFFFPQVPEEGTNPLQVSMDVIGWRGDGGDGEKGEGPTGWAGKGWGPGFKRDQLPAPDSIIIIMLVFVKRLLRAEHCSKRWGRHRGIRLSQETLTRLPLPLPRL</sequence>
<dbReference type="GO" id="GO:0030670">
    <property type="term" value="C:phagocytic vesicle membrane"/>
    <property type="evidence" value="ECO:0007669"/>
    <property type="project" value="UniProtKB-ARBA"/>
</dbReference>
<dbReference type="SUPFAM" id="SSF54452">
    <property type="entry name" value="MHC antigen-recognition domain"/>
    <property type="match status" value="1"/>
</dbReference>
<keyword evidence="4" id="KW-0490">MHC I</keyword>
<dbReference type="SMART" id="SM00407">
    <property type="entry name" value="IGc1"/>
    <property type="match status" value="1"/>
</dbReference>
<evidence type="ECO:0000259" key="13">
    <source>
        <dbReference type="PROSITE" id="PS50835"/>
    </source>
</evidence>
<dbReference type="CDD" id="cd07698">
    <property type="entry name" value="IgC1_MHC_I_alpha3"/>
    <property type="match status" value="1"/>
</dbReference>
<reference evidence="14 15" key="1">
    <citation type="journal article" date="2008" name="Nature">
        <title>Genome analysis of the platypus reveals unique signatures of evolution.</title>
        <authorList>
            <person name="Warren W.C."/>
            <person name="Hillier L.W."/>
            <person name="Marshall Graves J.A."/>
            <person name="Birney E."/>
            <person name="Ponting C.P."/>
            <person name="Grutzner F."/>
            <person name="Belov K."/>
            <person name="Miller W."/>
            <person name="Clarke L."/>
            <person name="Chinwalla A.T."/>
            <person name="Yang S.P."/>
            <person name="Heger A."/>
            <person name="Locke D.P."/>
            <person name="Miethke P."/>
            <person name="Waters P.D."/>
            <person name="Veyrunes F."/>
            <person name="Fulton L."/>
            <person name="Fulton B."/>
            <person name="Graves T."/>
            <person name="Wallis J."/>
            <person name="Puente X.S."/>
            <person name="Lopez-Otin C."/>
            <person name="Ordonez G.R."/>
            <person name="Eichler E.E."/>
            <person name="Chen L."/>
            <person name="Cheng Z."/>
            <person name="Deakin J.E."/>
            <person name="Alsop A."/>
            <person name="Thompson K."/>
            <person name="Kirby P."/>
            <person name="Papenfuss A.T."/>
            <person name="Wakefield M.J."/>
            <person name="Olender T."/>
            <person name="Lancet D."/>
            <person name="Huttley G.A."/>
            <person name="Smit A.F."/>
            <person name="Pask A."/>
            <person name="Temple-Smith P."/>
            <person name="Batzer M.A."/>
            <person name="Walker J.A."/>
            <person name="Konkel M.K."/>
            <person name="Harris R.S."/>
            <person name="Whittington C.M."/>
            <person name="Wong E.S."/>
            <person name="Gemmell N.J."/>
            <person name="Buschiazzo E."/>
            <person name="Vargas Jentzsch I.M."/>
            <person name="Merkel A."/>
            <person name="Schmitz J."/>
            <person name="Zemann A."/>
            <person name="Churakov G."/>
            <person name="Kriegs J.O."/>
            <person name="Brosius J."/>
            <person name="Murchison E.P."/>
            <person name="Sachidanandam R."/>
            <person name="Smith C."/>
            <person name="Hannon G.J."/>
            <person name="Tsend-Ayush E."/>
            <person name="McMillan D."/>
            <person name="Attenborough R."/>
            <person name="Rens W."/>
            <person name="Ferguson-Smith M."/>
            <person name="Lefevre C.M."/>
            <person name="Sharp J.A."/>
            <person name="Nicholas K.R."/>
            <person name="Ray D.A."/>
            <person name="Kube M."/>
            <person name="Reinhardt R."/>
            <person name="Pringle T.H."/>
            <person name="Taylor J."/>
            <person name="Jones R.C."/>
            <person name="Nixon B."/>
            <person name="Dacheux J.L."/>
            <person name="Niwa H."/>
            <person name="Sekita Y."/>
            <person name="Huang X."/>
            <person name="Stark A."/>
            <person name="Kheradpour P."/>
            <person name="Kellis M."/>
            <person name="Flicek P."/>
            <person name="Chen Y."/>
            <person name="Webber C."/>
            <person name="Hardison R."/>
            <person name="Nelson J."/>
            <person name="Hallsworth-Pepin K."/>
            <person name="Delehaunty K."/>
            <person name="Markovic C."/>
            <person name="Minx P."/>
            <person name="Feng Y."/>
            <person name="Kremitzki C."/>
            <person name="Mitreva M."/>
            <person name="Glasscock J."/>
            <person name="Wylie T."/>
            <person name="Wohldmann P."/>
            <person name="Thiru P."/>
            <person name="Nhan M.N."/>
            <person name="Pohl C.S."/>
            <person name="Smith S.M."/>
            <person name="Hou S."/>
            <person name="Nefedov M."/>
            <person name="de Jong P.J."/>
            <person name="Renfree M.B."/>
            <person name="Mardis E.R."/>
            <person name="Wilson R.K."/>
        </authorList>
    </citation>
    <scope>NUCLEOTIDE SEQUENCE [LARGE SCALE GENOMIC DNA]</scope>
    <source>
        <strain evidence="14 15">Glennie</strain>
    </source>
</reference>
<dbReference type="GO" id="GO:0098553">
    <property type="term" value="C:lumenal side of endoplasmic reticulum membrane"/>
    <property type="evidence" value="ECO:0007669"/>
    <property type="project" value="UniProtKB-ARBA"/>
</dbReference>
<protein>
    <recommendedName>
        <fullName evidence="13">Ig-like domain-containing protein</fullName>
    </recommendedName>
</protein>
<keyword evidence="8" id="KW-0472">Membrane</keyword>
<dbReference type="InterPro" id="IPR011162">
    <property type="entry name" value="MHC_I/II-like_Ag-recog"/>
</dbReference>
<dbReference type="GO" id="GO:0006955">
    <property type="term" value="P:immune response"/>
    <property type="evidence" value="ECO:0000318"/>
    <property type="project" value="GO_Central"/>
</dbReference>
<dbReference type="FunFam" id="3.30.500.10:FF:000015">
    <property type="entry name" value="RT1 class I, M6, gene 1"/>
    <property type="match status" value="1"/>
</dbReference>
<dbReference type="PROSITE" id="PS00290">
    <property type="entry name" value="IG_MHC"/>
    <property type="match status" value="1"/>
</dbReference>
<dbReference type="GO" id="GO:0009897">
    <property type="term" value="C:external side of plasma membrane"/>
    <property type="evidence" value="ECO:0000318"/>
    <property type="project" value="GO_Central"/>
</dbReference>
<dbReference type="InterPro" id="IPR003006">
    <property type="entry name" value="Ig/MHC_CS"/>
</dbReference>
<evidence type="ECO:0000256" key="6">
    <source>
        <dbReference type="ARBA" id="ARBA00022859"/>
    </source>
</evidence>
<evidence type="ECO:0000256" key="11">
    <source>
        <dbReference type="SAM" id="MobiDB-lite"/>
    </source>
</evidence>
<reference evidence="14" key="2">
    <citation type="submission" date="2025-08" db="UniProtKB">
        <authorList>
            <consortium name="Ensembl"/>
        </authorList>
    </citation>
    <scope>IDENTIFICATION</scope>
    <source>
        <strain evidence="14">Glennie</strain>
    </source>
</reference>
<dbReference type="PANTHER" id="PTHR16675">
    <property type="entry name" value="MHC CLASS I-RELATED"/>
    <property type="match status" value="1"/>
</dbReference>
<feature type="domain" description="Ig-like" evidence="13">
    <location>
        <begin position="255"/>
        <end position="344"/>
    </location>
</feature>
<dbReference type="AlphaFoldDB" id="A0A6I8P8S3"/>
<dbReference type="FunFam" id="3.30.500.10:FF:000024">
    <property type="match status" value="1"/>
</dbReference>
<dbReference type="GO" id="GO:0001916">
    <property type="term" value="P:positive regulation of T cell mediated cytotoxicity"/>
    <property type="evidence" value="ECO:0000318"/>
    <property type="project" value="GO_Central"/>
</dbReference>
<evidence type="ECO:0000256" key="12">
    <source>
        <dbReference type="SAM" id="SignalP"/>
    </source>
</evidence>
<evidence type="ECO:0000256" key="1">
    <source>
        <dbReference type="ARBA" id="ARBA00002297"/>
    </source>
</evidence>
<keyword evidence="12" id="KW-0732">Signal</keyword>
<dbReference type="InterPro" id="IPR036179">
    <property type="entry name" value="Ig-like_dom_sf"/>
</dbReference>
<dbReference type="Gene3D" id="3.30.500.10">
    <property type="entry name" value="MHC class I-like antigen recognition-like"/>
    <property type="match status" value="1"/>
</dbReference>
<evidence type="ECO:0000256" key="4">
    <source>
        <dbReference type="ARBA" id="ARBA00022451"/>
    </source>
</evidence>
<comment type="function">
    <text evidence="1">Involved in the presentation of foreign antigens to the immune system.</text>
</comment>
<dbReference type="InterPro" id="IPR011161">
    <property type="entry name" value="MHC_I-like_Ag-recog"/>
</dbReference>
<dbReference type="Pfam" id="PF00129">
    <property type="entry name" value="MHC_I"/>
    <property type="match status" value="1"/>
</dbReference>
<evidence type="ECO:0000313" key="14">
    <source>
        <dbReference type="Ensembl" id="ENSOANP00000049233.1"/>
    </source>
</evidence>
<evidence type="ECO:0000256" key="8">
    <source>
        <dbReference type="ARBA" id="ARBA00023136"/>
    </source>
</evidence>
<dbReference type="GO" id="GO:0005615">
    <property type="term" value="C:extracellular space"/>
    <property type="evidence" value="ECO:0000318"/>
    <property type="project" value="GO_Central"/>
</dbReference>
<evidence type="ECO:0000256" key="2">
    <source>
        <dbReference type="ARBA" id="ARBA00004479"/>
    </source>
</evidence>